<evidence type="ECO:0000313" key="3">
    <source>
        <dbReference type="EMBL" id="KRH93711.1"/>
    </source>
</evidence>
<organism evidence="3 4">
    <name type="scientific">Pseudoloma neurophilia</name>
    <dbReference type="NCBI Taxonomy" id="146866"/>
    <lineage>
        <taxon>Eukaryota</taxon>
        <taxon>Fungi</taxon>
        <taxon>Fungi incertae sedis</taxon>
        <taxon>Microsporidia</taxon>
        <taxon>Pseudoloma</taxon>
    </lineage>
</organism>
<gene>
    <name evidence="3" type="ORF">M153_6330003141</name>
</gene>
<keyword evidence="4" id="KW-1185">Reference proteome</keyword>
<feature type="compositionally biased region" description="Low complexity" evidence="2">
    <location>
        <begin position="163"/>
        <end position="179"/>
    </location>
</feature>
<evidence type="ECO:0000256" key="2">
    <source>
        <dbReference type="SAM" id="MobiDB-lite"/>
    </source>
</evidence>
<sequence length="542" mass="62669">MQSEKSDLDNLLNEISCQNTENMTEKETIEALHNRIRSLEKKLQQKKVIIDFLMKSLRKTERNSNVRLQEPIREKWTSVLNQSEQEHKHNLTDDVERMSQLDKYVFNEQSQLSKANILANVPVGSIKTPLEAEVEQIEPRKSIPQHSTPQKPVPQHFVPQHSTPQKPVPKTTDTPPKQDQIFAPQTAVPVQAPIKKFSAQPTIYDTLAHNPNTQTKLGTSKQNPNSYFKANASFSEYFSYLETLYVPFVLDQPDDEKELPKIHQSYLRNNYNGLTKAIFEKVLLKHGNPNNLNVSFTKSQIKLIFTFFHCLGKILSVDQKIMILHDLLIFCTDYNLVFFWAYSLIKENDLNVQGNCDLDQNKSEVFTEKQNQSSNNEDIGFICNILSQLLSYQGLIMIEQGICHEMVDQICQRMSWTIDLELEPILERILSSDVYNEKMAVSLRIIAAYMDWDWTFNNLVLGLIDRTSETGIACQNENMRCAYLGILLELGQRMIGQHESIQVIVDHLMDILKSEQDEKQKEFAAYGLKDSNYYESRPWLKE</sequence>
<dbReference type="Proteomes" id="UP000051530">
    <property type="component" value="Unassembled WGS sequence"/>
</dbReference>
<dbReference type="Pfam" id="PF17006">
    <property type="entry name" value="DUF5087"/>
    <property type="match status" value="2"/>
</dbReference>
<evidence type="ECO:0000313" key="4">
    <source>
        <dbReference type="Proteomes" id="UP000051530"/>
    </source>
</evidence>
<evidence type="ECO:0000256" key="1">
    <source>
        <dbReference type="SAM" id="Coils"/>
    </source>
</evidence>
<reference evidence="3 4" key="1">
    <citation type="submission" date="2015-07" db="EMBL/GenBank/DDBJ databases">
        <title>The genome of Pseudoloma neurophilia, a relevant intracellular parasite of the zebrafish.</title>
        <authorList>
            <person name="Ndikumana S."/>
            <person name="Pelin A."/>
            <person name="Sanders J."/>
            <person name="Corradi N."/>
        </authorList>
    </citation>
    <scope>NUCLEOTIDE SEQUENCE [LARGE SCALE GENOMIC DNA]</scope>
    <source>
        <strain evidence="3 4">MK1</strain>
    </source>
</reference>
<feature type="coiled-coil region" evidence="1">
    <location>
        <begin position="1"/>
        <end position="49"/>
    </location>
</feature>
<dbReference type="VEuPathDB" id="MicrosporidiaDB:M153_6330003141"/>
<dbReference type="OrthoDB" id="2186859at2759"/>
<accession>A0A0R0M2N8</accession>
<feature type="region of interest" description="Disordered" evidence="2">
    <location>
        <begin position="135"/>
        <end position="179"/>
    </location>
</feature>
<proteinExistence type="predicted"/>
<dbReference type="AlphaFoldDB" id="A0A0R0M2N8"/>
<keyword evidence="1" id="KW-0175">Coiled coil</keyword>
<dbReference type="InterPro" id="IPR031543">
    <property type="entry name" value="DUF5087"/>
</dbReference>
<comment type="caution">
    <text evidence="3">The sequence shown here is derived from an EMBL/GenBank/DDBJ whole genome shotgun (WGS) entry which is preliminary data.</text>
</comment>
<protein>
    <submittedName>
        <fullName evidence="3">Uncharacterized protein</fullName>
    </submittedName>
</protein>
<name>A0A0R0M2N8_9MICR</name>
<dbReference type="EMBL" id="LGUB01000242">
    <property type="protein sequence ID" value="KRH93711.1"/>
    <property type="molecule type" value="Genomic_DNA"/>
</dbReference>